<dbReference type="Proteomes" id="UP001314170">
    <property type="component" value="Unassembled WGS sequence"/>
</dbReference>
<accession>A0AAV1S6L5</accession>
<reference evidence="2 3" key="1">
    <citation type="submission" date="2024-01" db="EMBL/GenBank/DDBJ databases">
        <authorList>
            <person name="Waweru B."/>
        </authorList>
    </citation>
    <scope>NUCLEOTIDE SEQUENCE [LARGE SCALE GENOMIC DNA]</scope>
</reference>
<dbReference type="Pfam" id="PF08387">
    <property type="entry name" value="FBD"/>
    <property type="match status" value="1"/>
</dbReference>
<name>A0AAV1S6L5_9ROSI</name>
<organism evidence="2 3">
    <name type="scientific">Dovyalis caffra</name>
    <dbReference type="NCBI Taxonomy" id="77055"/>
    <lineage>
        <taxon>Eukaryota</taxon>
        <taxon>Viridiplantae</taxon>
        <taxon>Streptophyta</taxon>
        <taxon>Embryophyta</taxon>
        <taxon>Tracheophyta</taxon>
        <taxon>Spermatophyta</taxon>
        <taxon>Magnoliopsida</taxon>
        <taxon>eudicotyledons</taxon>
        <taxon>Gunneridae</taxon>
        <taxon>Pentapetalae</taxon>
        <taxon>rosids</taxon>
        <taxon>fabids</taxon>
        <taxon>Malpighiales</taxon>
        <taxon>Salicaceae</taxon>
        <taxon>Flacourtieae</taxon>
        <taxon>Dovyalis</taxon>
    </lineage>
</organism>
<dbReference type="EMBL" id="CAWUPB010001168">
    <property type="protein sequence ID" value="CAK7345404.1"/>
    <property type="molecule type" value="Genomic_DNA"/>
</dbReference>
<comment type="caution">
    <text evidence="2">The sequence shown here is derived from an EMBL/GenBank/DDBJ whole genome shotgun (WGS) entry which is preliminary data.</text>
</comment>
<dbReference type="AlphaFoldDB" id="A0AAV1S6L5"/>
<dbReference type="InterPro" id="IPR006566">
    <property type="entry name" value="FBD"/>
</dbReference>
<keyword evidence="3" id="KW-1185">Reference proteome</keyword>
<evidence type="ECO:0000313" key="2">
    <source>
        <dbReference type="EMBL" id="CAK7345404.1"/>
    </source>
</evidence>
<gene>
    <name evidence="2" type="ORF">DCAF_LOCUS18218</name>
</gene>
<proteinExistence type="predicted"/>
<feature type="domain" description="FBD" evidence="1">
    <location>
        <begin position="69"/>
        <end position="103"/>
    </location>
</feature>
<evidence type="ECO:0000259" key="1">
    <source>
        <dbReference type="Pfam" id="PF08387"/>
    </source>
</evidence>
<protein>
    <recommendedName>
        <fullName evidence="1">FBD domain-containing protein</fullName>
    </recommendedName>
</protein>
<sequence length="144" mass="16538">MLNVSPSILRVSNLKRLRTAIDRRGLQYLFTHLPKYFAMLITLSVGAEVDWIDCPDNAKQGTPELSEYVYNHLKQVKICSTSNEIEFAIYLLKHAIVLEEMVITQENTFIGRGQVWDEVKCQKIFQNMCDRLPGFSGSVELLIE</sequence>
<evidence type="ECO:0000313" key="3">
    <source>
        <dbReference type="Proteomes" id="UP001314170"/>
    </source>
</evidence>